<dbReference type="Gene3D" id="1.10.357.10">
    <property type="entry name" value="Tetracycline Repressor, domain 2"/>
    <property type="match status" value="1"/>
</dbReference>
<keyword evidence="2 4" id="KW-0238">DNA-binding</keyword>
<evidence type="ECO:0000259" key="5">
    <source>
        <dbReference type="PROSITE" id="PS50977"/>
    </source>
</evidence>
<dbReference type="Pfam" id="PF16925">
    <property type="entry name" value="TetR_C_13"/>
    <property type="match status" value="1"/>
</dbReference>
<evidence type="ECO:0000256" key="4">
    <source>
        <dbReference type="PROSITE-ProRule" id="PRU00335"/>
    </source>
</evidence>
<feature type="domain" description="HTH tetR-type" evidence="5">
    <location>
        <begin position="6"/>
        <end position="66"/>
    </location>
</feature>
<evidence type="ECO:0000256" key="2">
    <source>
        <dbReference type="ARBA" id="ARBA00023125"/>
    </source>
</evidence>
<evidence type="ECO:0000313" key="7">
    <source>
        <dbReference type="Proteomes" id="UP000615687"/>
    </source>
</evidence>
<keyword evidence="7" id="KW-1185">Reference proteome</keyword>
<dbReference type="Gene3D" id="1.10.10.60">
    <property type="entry name" value="Homeodomain-like"/>
    <property type="match status" value="1"/>
</dbReference>
<feature type="DNA-binding region" description="H-T-H motif" evidence="4">
    <location>
        <begin position="29"/>
        <end position="48"/>
    </location>
</feature>
<keyword evidence="3" id="KW-0804">Transcription</keyword>
<dbReference type="SUPFAM" id="SSF46689">
    <property type="entry name" value="Homeodomain-like"/>
    <property type="match status" value="1"/>
</dbReference>
<dbReference type="PANTHER" id="PTHR47506:SF10">
    <property type="entry name" value="TRANSCRIPTIONAL REGULATORY PROTEIN"/>
    <property type="match status" value="1"/>
</dbReference>
<sequence length="200" mass="22556">MKRAAPYNRDAALDAAMSLFWGKGYHATSLKDLETTLNMKPGSIYAAFSSKEALYLLTLERYFETARQKFREQIEQAATPLTGLIEHIRSYARLSPDHAARQACMLMKTMVDTRSTEPAIAEASRTYMAEMRKEFASVFARAKAAGEIPSDLDEERLAQRYQANVTALRFELHMGAPQSQITALSEDIAHDLETLRKKQT</sequence>
<name>A0ABR9CFR6_9HYPH</name>
<evidence type="ECO:0000256" key="1">
    <source>
        <dbReference type="ARBA" id="ARBA00023015"/>
    </source>
</evidence>
<keyword evidence="1" id="KW-0805">Transcription regulation</keyword>
<dbReference type="RefSeq" id="WP_192111085.1">
    <property type="nucleotide sequence ID" value="NZ_JACYXJ010000007.1"/>
</dbReference>
<dbReference type="InterPro" id="IPR009057">
    <property type="entry name" value="Homeodomain-like_sf"/>
</dbReference>
<dbReference type="EMBL" id="JACYXJ010000007">
    <property type="protein sequence ID" value="MBD8878710.1"/>
    <property type="molecule type" value="Genomic_DNA"/>
</dbReference>
<dbReference type="PROSITE" id="PS50977">
    <property type="entry name" value="HTH_TETR_2"/>
    <property type="match status" value="1"/>
</dbReference>
<dbReference type="Proteomes" id="UP000615687">
    <property type="component" value="Unassembled WGS sequence"/>
</dbReference>
<dbReference type="InterPro" id="IPR011075">
    <property type="entry name" value="TetR_C"/>
</dbReference>
<gene>
    <name evidence="6" type="ORF">IG617_20635</name>
</gene>
<dbReference type="SUPFAM" id="SSF48498">
    <property type="entry name" value="Tetracyclin repressor-like, C-terminal domain"/>
    <property type="match status" value="1"/>
</dbReference>
<dbReference type="InterPro" id="IPR036271">
    <property type="entry name" value="Tet_transcr_reg_TetR-rel_C_sf"/>
</dbReference>
<organism evidence="6 7">
    <name type="scientific">Roseibium polysiphoniae</name>
    <dbReference type="NCBI Taxonomy" id="2571221"/>
    <lineage>
        <taxon>Bacteria</taxon>
        <taxon>Pseudomonadati</taxon>
        <taxon>Pseudomonadota</taxon>
        <taxon>Alphaproteobacteria</taxon>
        <taxon>Hyphomicrobiales</taxon>
        <taxon>Stappiaceae</taxon>
        <taxon>Roseibium</taxon>
    </lineage>
</organism>
<dbReference type="Pfam" id="PF00440">
    <property type="entry name" value="TetR_N"/>
    <property type="match status" value="1"/>
</dbReference>
<dbReference type="PANTHER" id="PTHR47506">
    <property type="entry name" value="TRANSCRIPTIONAL REGULATORY PROTEIN"/>
    <property type="match status" value="1"/>
</dbReference>
<protein>
    <submittedName>
        <fullName evidence="6">TetR/AcrR family transcriptional regulator</fullName>
    </submittedName>
</protein>
<comment type="caution">
    <text evidence="6">The sequence shown here is derived from an EMBL/GenBank/DDBJ whole genome shotgun (WGS) entry which is preliminary data.</text>
</comment>
<proteinExistence type="predicted"/>
<evidence type="ECO:0000256" key="3">
    <source>
        <dbReference type="ARBA" id="ARBA00023163"/>
    </source>
</evidence>
<accession>A0ABR9CFR6</accession>
<dbReference type="InterPro" id="IPR001647">
    <property type="entry name" value="HTH_TetR"/>
</dbReference>
<reference evidence="6 7" key="1">
    <citation type="submission" date="2020-09" db="EMBL/GenBank/DDBJ databases">
        <title>The genome sequence of type strain Labrenzia polysiphoniae KACC 19711.</title>
        <authorList>
            <person name="Liu Y."/>
        </authorList>
    </citation>
    <scope>NUCLEOTIDE SEQUENCE [LARGE SCALE GENOMIC DNA]</scope>
    <source>
        <strain evidence="6 7">KACC 19711</strain>
    </source>
</reference>
<evidence type="ECO:0000313" key="6">
    <source>
        <dbReference type="EMBL" id="MBD8878710.1"/>
    </source>
</evidence>